<dbReference type="PANTHER" id="PTHR18968:SF129">
    <property type="entry name" value="ACETOLACTATE SYNTHASE"/>
    <property type="match status" value="1"/>
</dbReference>
<dbReference type="GO" id="GO:0009099">
    <property type="term" value="P:L-valine biosynthetic process"/>
    <property type="evidence" value="ECO:0007669"/>
    <property type="project" value="TreeGrafter"/>
</dbReference>
<keyword evidence="9" id="KW-1185">Reference proteome</keyword>
<feature type="domain" description="Thiamine pyrophosphate enzyme TPP-binding" evidence="6">
    <location>
        <begin position="379"/>
        <end position="524"/>
    </location>
</feature>
<feature type="region of interest" description="Disordered" evidence="4">
    <location>
        <begin position="163"/>
        <end position="183"/>
    </location>
</feature>
<reference evidence="8 9" key="1">
    <citation type="submission" date="2013-09" db="EMBL/GenBank/DDBJ databases">
        <title>Whole genome sequencing of Halarchaeum acidiphilum strain MH1-52-1.</title>
        <authorList>
            <person name="Shimane Y."/>
            <person name="Minegishi H."/>
            <person name="Nishi S."/>
            <person name="Echigo A."/>
            <person name="Shuto A."/>
            <person name="Konishi M."/>
            <person name="Ito T."/>
            <person name="Ohkuma M."/>
            <person name="Ohta Y."/>
            <person name="Nagano Y."/>
            <person name="Tsubouchi T."/>
            <person name="Mori K."/>
            <person name="Usui K."/>
            <person name="Kamekura M."/>
            <person name="Usami R."/>
            <person name="Takaki Y."/>
            <person name="Hatada Y."/>
        </authorList>
    </citation>
    <scope>NUCLEOTIDE SEQUENCE [LARGE SCALE GENOMIC DNA]</scope>
    <source>
        <strain evidence="8 9">JCM 16109</strain>
    </source>
</reference>
<sequence>MQAAELLVECLEREGVEHVFGLPGEETEDLLFALRDSTVDFVPCRHEQGAAFMANVHGRLTGEAGVCLSTLGPGATNLMTGVADANLDKAPVVALSAQGGLERLHKESHQALDIVGMFEPITKWNTRISDPEIVHESVRKAFKLAEHEKPGATHLELPEDVAAEETDAAPLSTGSVRRPDPDVQSVERVLDLLDGAEHPLVIAGNGAVRTRAARELRSFVAEADVPVVSTYMGKGAVSDADPHSLMTLDSGDDAEASAAIESADLVLTVGYDIAEHDPAGWNPSAETTIVHVDSEPAEVYEHYNPDIEVVADPGATLRALTSACSDIDAAYDDAWYADLRDDIASDVSERGSGDDDVTVRAALPSLRDALADDDVLVSDVGNHKMAIAQNYPTYEPNTCIISNGLASMGIAVPGALAADLAVDESVVAVTGDGGFLMNAAELETANRLGCGFTVVLFVDDDYGLISEKQEADRGEHFGTELDNPEFGAFCESFGVEHYRPEGWDAIDEAFADATGSDDLSVVEVRLDGAVATGSRTVGALPARGATRLGCGRGAPPPDP</sequence>
<dbReference type="GO" id="GO:0050660">
    <property type="term" value="F:flavin adenine dinucleotide binding"/>
    <property type="evidence" value="ECO:0007669"/>
    <property type="project" value="TreeGrafter"/>
</dbReference>
<dbReference type="InterPro" id="IPR029035">
    <property type="entry name" value="DHS-like_NAD/FAD-binding_dom"/>
</dbReference>
<feature type="domain" description="Thiamine pyrophosphate enzyme central" evidence="5">
    <location>
        <begin position="186"/>
        <end position="320"/>
    </location>
</feature>
<dbReference type="InterPro" id="IPR045229">
    <property type="entry name" value="TPP_enz"/>
</dbReference>
<dbReference type="SUPFAM" id="SSF52518">
    <property type="entry name" value="Thiamin diphosphate-binding fold (THDP-binding)"/>
    <property type="match status" value="2"/>
</dbReference>
<dbReference type="GO" id="GO:0000287">
    <property type="term" value="F:magnesium ion binding"/>
    <property type="evidence" value="ECO:0007669"/>
    <property type="project" value="InterPro"/>
</dbReference>
<dbReference type="Pfam" id="PF02776">
    <property type="entry name" value="TPP_enzyme_N"/>
    <property type="match status" value="1"/>
</dbReference>
<comment type="caution">
    <text evidence="8">The sequence shown here is derived from an EMBL/GenBank/DDBJ whole genome shotgun (WGS) entry which is preliminary data.</text>
</comment>
<evidence type="ECO:0000313" key="9">
    <source>
        <dbReference type="Proteomes" id="UP000016986"/>
    </source>
</evidence>
<evidence type="ECO:0000259" key="6">
    <source>
        <dbReference type="Pfam" id="PF02775"/>
    </source>
</evidence>
<dbReference type="Gene3D" id="3.40.50.970">
    <property type="match status" value="2"/>
</dbReference>
<feature type="domain" description="Thiamine pyrophosphate enzyme N-terminal TPP-binding" evidence="7">
    <location>
        <begin position="1"/>
        <end position="116"/>
    </location>
</feature>
<accession>U3AFR4</accession>
<dbReference type="Gene3D" id="3.40.50.1220">
    <property type="entry name" value="TPP-binding domain"/>
    <property type="match status" value="1"/>
</dbReference>
<dbReference type="InterPro" id="IPR012001">
    <property type="entry name" value="Thiamin_PyroP_enz_TPP-bd_dom"/>
</dbReference>
<dbReference type="EMBL" id="BATA01000083">
    <property type="protein sequence ID" value="GAD53628.1"/>
    <property type="molecule type" value="Genomic_DNA"/>
</dbReference>
<evidence type="ECO:0000256" key="2">
    <source>
        <dbReference type="ARBA" id="ARBA00023052"/>
    </source>
</evidence>
<evidence type="ECO:0000313" key="8">
    <source>
        <dbReference type="EMBL" id="GAD53628.1"/>
    </source>
</evidence>
<dbReference type="InterPro" id="IPR012000">
    <property type="entry name" value="Thiamin_PyroP_enz_cen_dom"/>
</dbReference>
<dbReference type="GO" id="GO:0003984">
    <property type="term" value="F:acetolactate synthase activity"/>
    <property type="evidence" value="ECO:0007669"/>
    <property type="project" value="TreeGrafter"/>
</dbReference>
<dbReference type="eggNOG" id="arCOG02002">
    <property type="taxonomic scope" value="Archaea"/>
</dbReference>
<protein>
    <submittedName>
        <fullName evidence="8">Thiamine pyrophosphate-requiring enzymes</fullName>
    </submittedName>
</protein>
<evidence type="ECO:0000259" key="7">
    <source>
        <dbReference type="Pfam" id="PF02776"/>
    </source>
</evidence>
<comment type="similarity">
    <text evidence="1 3">Belongs to the TPP enzyme family.</text>
</comment>
<dbReference type="InterPro" id="IPR029061">
    <property type="entry name" value="THDP-binding"/>
</dbReference>
<dbReference type="FunFam" id="3.40.50.970:FF:000007">
    <property type="entry name" value="Acetolactate synthase"/>
    <property type="match status" value="1"/>
</dbReference>
<organism evidence="8 9">
    <name type="scientific">Halarchaeum acidiphilum MH1-52-1</name>
    <dbReference type="NCBI Taxonomy" id="1261545"/>
    <lineage>
        <taxon>Archaea</taxon>
        <taxon>Methanobacteriati</taxon>
        <taxon>Methanobacteriota</taxon>
        <taxon>Stenosarchaea group</taxon>
        <taxon>Halobacteria</taxon>
        <taxon>Halobacteriales</taxon>
        <taxon>Halobacteriaceae</taxon>
    </lineage>
</organism>
<evidence type="ECO:0000256" key="4">
    <source>
        <dbReference type="SAM" id="MobiDB-lite"/>
    </source>
</evidence>
<gene>
    <name evidence="8" type="ORF">MBEHAL_2388</name>
</gene>
<dbReference type="Pfam" id="PF00205">
    <property type="entry name" value="TPP_enzyme_M"/>
    <property type="match status" value="1"/>
</dbReference>
<dbReference type="AlphaFoldDB" id="U3AFR4"/>
<evidence type="ECO:0000259" key="5">
    <source>
        <dbReference type="Pfam" id="PF00205"/>
    </source>
</evidence>
<dbReference type="GO" id="GO:0044272">
    <property type="term" value="P:sulfur compound biosynthetic process"/>
    <property type="evidence" value="ECO:0007669"/>
    <property type="project" value="UniProtKB-ARBA"/>
</dbReference>
<dbReference type="InterPro" id="IPR011766">
    <property type="entry name" value="TPP_enzyme_TPP-bd"/>
</dbReference>
<name>U3AFR4_9EURY</name>
<keyword evidence="2 3" id="KW-0786">Thiamine pyrophosphate</keyword>
<dbReference type="GO" id="GO:0009097">
    <property type="term" value="P:isoleucine biosynthetic process"/>
    <property type="evidence" value="ECO:0007669"/>
    <property type="project" value="TreeGrafter"/>
</dbReference>
<dbReference type="GO" id="GO:0030976">
    <property type="term" value="F:thiamine pyrophosphate binding"/>
    <property type="evidence" value="ECO:0007669"/>
    <property type="project" value="InterPro"/>
</dbReference>
<dbReference type="Pfam" id="PF02775">
    <property type="entry name" value="TPP_enzyme_C"/>
    <property type="match status" value="1"/>
</dbReference>
<dbReference type="CDD" id="cd07035">
    <property type="entry name" value="TPP_PYR_POX_like"/>
    <property type="match status" value="1"/>
</dbReference>
<dbReference type="GO" id="GO:0005948">
    <property type="term" value="C:acetolactate synthase complex"/>
    <property type="evidence" value="ECO:0007669"/>
    <property type="project" value="TreeGrafter"/>
</dbReference>
<dbReference type="NCBIfam" id="NF006187">
    <property type="entry name" value="PRK08322.1"/>
    <property type="match status" value="1"/>
</dbReference>
<dbReference type="Proteomes" id="UP000016986">
    <property type="component" value="Unassembled WGS sequence"/>
</dbReference>
<proteinExistence type="inferred from homology"/>
<evidence type="ECO:0000256" key="1">
    <source>
        <dbReference type="ARBA" id="ARBA00007812"/>
    </source>
</evidence>
<dbReference type="SUPFAM" id="SSF52467">
    <property type="entry name" value="DHS-like NAD/FAD-binding domain"/>
    <property type="match status" value="1"/>
</dbReference>
<dbReference type="PANTHER" id="PTHR18968">
    <property type="entry name" value="THIAMINE PYROPHOSPHATE ENZYMES"/>
    <property type="match status" value="1"/>
</dbReference>
<evidence type="ECO:0000256" key="3">
    <source>
        <dbReference type="RuleBase" id="RU362132"/>
    </source>
</evidence>